<dbReference type="SUPFAM" id="SSF56112">
    <property type="entry name" value="Protein kinase-like (PK-like)"/>
    <property type="match status" value="3"/>
</dbReference>
<reference evidence="4 5" key="1">
    <citation type="journal article" date="2003" name="PLoS Biol.">
        <title>The genome sequence of Caenorhabditis briggsae: a platform for comparative genomics.</title>
        <authorList>
            <person name="Stein L.D."/>
            <person name="Bao Z."/>
            <person name="Blasiar D."/>
            <person name="Blumenthal T."/>
            <person name="Brent M.R."/>
            <person name="Chen N."/>
            <person name="Chinwalla A."/>
            <person name="Clarke L."/>
            <person name="Clee C."/>
            <person name="Coghlan A."/>
            <person name="Coulson A."/>
            <person name="D'Eustachio P."/>
            <person name="Fitch D.H."/>
            <person name="Fulton L.A."/>
            <person name="Fulton R.E."/>
            <person name="Griffiths-Jones S."/>
            <person name="Harris T.W."/>
            <person name="Hillier L.W."/>
            <person name="Kamath R."/>
            <person name="Kuwabara P.E."/>
            <person name="Mardis E.R."/>
            <person name="Marra M.A."/>
            <person name="Miner T.L."/>
            <person name="Minx P."/>
            <person name="Mullikin J.C."/>
            <person name="Plumb R.W."/>
            <person name="Rogers J."/>
            <person name="Schein J.E."/>
            <person name="Sohrmann M."/>
            <person name="Spieth J."/>
            <person name="Stajich J.E."/>
            <person name="Wei C."/>
            <person name="Willey D."/>
            <person name="Wilson R.K."/>
            <person name="Durbin R."/>
            <person name="Waterston R.H."/>
        </authorList>
    </citation>
    <scope>NUCLEOTIDE SEQUENCE [LARGE SCALE GENOMIC DNA]</scope>
    <source>
        <strain evidence="4 5">AF16</strain>
    </source>
</reference>
<dbReference type="GO" id="GO:0005737">
    <property type="term" value="C:cytoplasm"/>
    <property type="evidence" value="ECO:0000318"/>
    <property type="project" value="GO_Central"/>
</dbReference>
<accession>A8XSZ9</accession>
<dbReference type="GO" id="GO:0004305">
    <property type="term" value="F:ethanolamine kinase activity"/>
    <property type="evidence" value="ECO:0000318"/>
    <property type="project" value="GO_Central"/>
</dbReference>
<dbReference type="RefSeq" id="XP_045096383.1">
    <property type="nucleotide sequence ID" value="XM_045243934.1"/>
</dbReference>
<dbReference type="GeneID" id="8584129"/>
<dbReference type="InterPro" id="IPR011009">
    <property type="entry name" value="Kinase-like_dom_sf"/>
</dbReference>
<sequence length="858" mass="98797">MENWANELFEDTVVFCHNDLACANILELNSKRELVFIDWEFASYNCRGFDIAMHLSETAVDFRDPTPPGIKFSEELTDNPPNLHGFVEAYINADNELKNRIPSDRSGEISKLIQEVEFFWPITHLFWACFVMKLALVKYNCGVDMDKFFTENDPSSEVILQKVINLGVDFLGREWKNTDKSQVNVKKILGGQSNHIFYITSSNSAKEYLLRIHRQEDAHVFTDTILFSIFSERGIGPKLYGFFNGGRLEEYLPSRTLDAVSVLKPEISRKIGESFPKYHSMNVPLSKNRRCFQVMRDVLQQYQNLGGGDFNLFPTHVTWTDHPDSISLENLQKEINLMESWTNEIFEDTVVFCHNDLACANILELNSNKELVFIDWEFASYNCRGFDLEMFLSETSIARGLTSTKAQINQEMTEHSPNLYGICEAYVDADYKLKNLEPSNRSAEISKLMKECNFFTPITHLFWACFLMKIGLINYIPGADINMRARDRLARLFKQNAINSDVIKKKLIELGESFLGGEWKNVTLDQVHVPRLLSGQSNYLYHVTSSTSATPYLLRIHRQERSQVFTDTVLFAILSERGLGPKLYGFFEGGRLEEYLPSEGFTEDDYWKPGFVQRIGAALPACHAMDIPVSKNVRCAKLMRDWLNGYKELEGGDYEILPTTVTYSDHPKTISVQKLSEEIDTFEKWAREVFEHTLVFGQIDFGVSNVLELNSTKEMVFIDCEFSSYNWRGFDLAMFVSESAITFNVPFPPGIKIIEDLTDNSPIIRILCEAYLDADNTLKNHIPSDRSSELESLIQECLFFWPLTHLFWALSAMKHALLKFENGVDLDVQARDRLAVYFHLKPRSQKIYEELKKWKKAL</sequence>
<dbReference type="AlphaFoldDB" id="A8XSZ9"/>
<evidence type="ECO:0000313" key="5">
    <source>
        <dbReference type="Proteomes" id="UP000008549"/>
    </source>
</evidence>
<gene>
    <name evidence="4 6" type="ORF">CBG18081</name>
    <name evidence="4" type="ORF">CBG_18081</name>
</gene>
<evidence type="ECO:0000313" key="4">
    <source>
        <dbReference type="EMBL" id="CAP35602.2"/>
    </source>
</evidence>
<keyword evidence="1" id="KW-0444">Lipid biosynthesis</keyword>
<dbReference type="eggNOG" id="KOG2686">
    <property type="taxonomic scope" value="Eukaryota"/>
</dbReference>
<organism evidence="4 5">
    <name type="scientific">Caenorhabditis briggsae</name>
    <dbReference type="NCBI Taxonomy" id="6238"/>
    <lineage>
        <taxon>Eukaryota</taxon>
        <taxon>Metazoa</taxon>
        <taxon>Ecdysozoa</taxon>
        <taxon>Nematoda</taxon>
        <taxon>Chromadorea</taxon>
        <taxon>Rhabditida</taxon>
        <taxon>Rhabditina</taxon>
        <taxon>Rhabditomorpha</taxon>
        <taxon>Rhabditoidea</taxon>
        <taxon>Rhabditidae</taxon>
        <taxon>Peloderinae</taxon>
        <taxon>Caenorhabditis</taxon>
    </lineage>
</organism>
<keyword evidence="5" id="KW-1185">Reference proteome</keyword>
<dbReference type="GO" id="GO:0006657">
    <property type="term" value="P:CDP-choline pathway"/>
    <property type="evidence" value="ECO:0000318"/>
    <property type="project" value="GO_Central"/>
</dbReference>
<comment type="similarity">
    <text evidence="3">Belongs to the choline/ethanolamine kinase family.</text>
</comment>
<name>A8XSZ9_CAEBR</name>
<dbReference type="WormBase" id="CBG18081">
    <property type="protein sequence ID" value="CBP48102"/>
    <property type="gene ID" value="WBGene00037572"/>
</dbReference>
<dbReference type="HOGENOM" id="CLU_333241_0_0_1"/>
<dbReference type="EMBL" id="HE600963">
    <property type="protein sequence ID" value="CAP35602.2"/>
    <property type="molecule type" value="Genomic_DNA"/>
</dbReference>
<evidence type="ECO:0000313" key="6">
    <source>
        <dbReference type="WormBase" id="CBG18081"/>
    </source>
</evidence>
<dbReference type="Gene3D" id="3.30.200.20">
    <property type="entry name" value="Phosphorylase Kinase, domain 1"/>
    <property type="match status" value="2"/>
</dbReference>
<dbReference type="PANTHER" id="PTHR22603:SF25">
    <property type="entry name" value="CHOLINE KINASE B1-RELATED"/>
    <property type="match status" value="1"/>
</dbReference>
<keyword evidence="2" id="KW-1208">Phospholipid metabolism</keyword>
<reference evidence="4 5" key="2">
    <citation type="journal article" date="2011" name="PLoS Genet.">
        <title>Caenorhabditis briggsae recombinant inbred line genotypes reveal inter-strain incompatibility and the evolution of recombination.</title>
        <authorList>
            <person name="Ross J.A."/>
            <person name="Koboldt D.C."/>
            <person name="Staisch J.E."/>
            <person name="Chamberlin H.M."/>
            <person name="Gupta B.P."/>
            <person name="Miller R.D."/>
            <person name="Baird S.E."/>
            <person name="Haag E.S."/>
        </authorList>
    </citation>
    <scope>NUCLEOTIDE SEQUENCE [LARGE SCALE GENOMIC DNA]</scope>
    <source>
        <strain evidence="4 5">AF16</strain>
    </source>
</reference>
<dbReference type="GO" id="GO:0004103">
    <property type="term" value="F:choline kinase activity"/>
    <property type="evidence" value="ECO:0000318"/>
    <property type="project" value="GO_Central"/>
</dbReference>
<proteinExistence type="inferred from homology"/>
<dbReference type="Proteomes" id="UP000008549">
    <property type="component" value="Unassembled WGS sequence"/>
</dbReference>
<dbReference type="CTD" id="8584129"/>
<dbReference type="KEGG" id="cbr:CBG_18081"/>
<evidence type="ECO:0000256" key="2">
    <source>
        <dbReference type="ARBA" id="ARBA00023264"/>
    </source>
</evidence>
<dbReference type="STRING" id="6238.A8XSZ9"/>
<keyword evidence="1" id="KW-0443">Lipid metabolism</keyword>
<keyword evidence="1" id="KW-0594">Phospholipid biosynthesis</keyword>
<evidence type="ECO:0000256" key="1">
    <source>
        <dbReference type="ARBA" id="ARBA00023209"/>
    </source>
</evidence>
<dbReference type="Gene3D" id="3.90.1200.10">
    <property type="match status" value="3"/>
</dbReference>
<dbReference type="Pfam" id="PF01633">
    <property type="entry name" value="Choline_kinase"/>
    <property type="match status" value="3"/>
</dbReference>
<protein>
    <submittedName>
        <fullName evidence="4">Protein CBG18081</fullName>
    </submittedName>
</protein>
<dbReference type="PANTHER" id="PTHR22603">
    <property type="entry name" value="CHOLINE/ETHANOALAMINE KINASE"/>
    <property type="match status" value="1"/>
</dbReference>
<evidence type="ECO:0000256" key="3">
    <source>
        <dbReference type="ARBA" id="ARBA00038211"/>
    </source>
</evidence>
<dbReference type="GO" id="GO:0006646">
    <property type="term" value="P:phosphatidylethanolamine biosynthetic process"/>
    <property type="evidence" value="ECO:0000318"/>
    <property type="project" value="GO_Central"/>
</dbReference>
<dbReference type="InParanoid" id="A8XSZ9"/>